<evidence type="ECO:0000313" key="2">
    <source>
        <dbReference type="EMBL" id="QJA91819.1"/>
    </source>
</evidence>
<dbReference type="InterPro" id="IPR027417">
    <property type="entry name" value="P-loop_NTPase"/>
</dbReference>
<dbReference type="InterPro" id="IPR006555">
    <property type="entry name" value="ATP-dep_Helicase_C"/>
</dbReference>
<dbReference type="AlphaFoldDB" id="A0A6M3LBU3"/>
<gene>
    <name evidence="2" type="ORF">MM415B03248_0003</name>
</gene>
<feature type="domain" description="ATP-dependent helicase C-terminal" evidence="1">
    <location>
        <begin position="374"/>
        <end position="495"/>
    </location>
</feature>
<dbReference type="Gene3D" id="3.40.50.300">
    <property type="entry name" value="P-loop containing nucleotide triphosphate hydrolases"/>
    <property type="match status" value="2"/>
</dbReference>
<keyword evidence="2" id="KW-0378">Hydrolase</keyword>
<protein>
    <submittedName>
        <fullName evidence="2">Putative helicase</fullName>
    </submittedName>
</protein>
<reference evidence="2" key="1">
    <citation type="submission" date="2020-03" db="EMBL/GenBank/DDBJ databases">
        <title>The deep terrestrial virosphere.</title>
        <authorList>
            <person name="Holmfeldt K."/>
            <person name="Nilsson E."/>
            <person name="Simone D."/>
            <person name="Lopez-Fernandez M."/>
            <person name="Wu X."/>
            <person name="de Brujin I."/>
            <person name="Lundin D."/>
            <person name="Andersson A."/>
            <person name="Bertilsson S."/>
            <person name="Dopson M."/>
        </authorList>
    </citation>
    <scope>NUCLEOTIDE SEQUENCE</scope>
    <source>
        <strain evidence="2">MM415B03248</strain>
    </source>
</reference>
<name>A0A6M3LBU3_9ZZZZ</name>
<dbReference type="GO" id="GO:0003678">
    <property type="term" value="F:DNA helicase activity"/>
    <property type="evidence" value="ECO:0007669"/>
    <property type="project" value="TreeGrafter"/>
</dbReference>
<dbReference type="Pfam" id="PF13307">
    <property type="entry name" value="Helicase_C_2"/>
    <property type="match status" value="1"/>
</dbReference>
<accession>A0A6M3LBU3</accession>
<dbReference type="GO" id="GO:0005524">
    <property type="term" value="F:ATP binding"/>
    <property type="evidence" value="ECO:0007669"/>
    <property type="project" value="InterPro"/>
</dbReference>
<keyword evidence="2" id="KW-0347">Helicase</keyword>
<dbReference type="PANTHER" id="PTHR11472:SF34">
    <property type="entry name" value="REGULATOR OF TELOMERE ELONGATION HELICASE 1"/>
    <property type="match status" value="1"/>
</dbReference>
<proteinExistence type="predicted"/>
<keyword evidence="2" id="KW-0067">ATP-binding</keyword>
<dbReference type="GO" id="GO:0003676">
    <property type="term" value="F:nucleic acid binding"/>
    <property type="evidence" value="ECO:0007669"/>
    <property type="project" value="InterPro"/>
</dbReference>
<dbReference type="GO" id="GO:0016818">
    <property type="term" value="F:hydrolase activity, acting on acid anhydrides, in phosphorus-containing anhydrides"/>
    <property type="evidence" value="ECO:0007669"/>
    <property type="project" value="InterPro"/>
</dbReference>
<organism evidence="2">
    <name type="scientific">viral metagenome</name>
    <dbReference type="NCBI Taxonomy" id="1070528"/>
    <lineage>
        <taxon>unclassified sequences</taxon>
        <taxon>metagenomes</taxon>
        <taxon>organismal metagenomes</taxon>
    </lineage>
</organism>
<evidence type="ECO:0000259" key="1">
    <source>
        <dbReference type="SMART" id="SM00491"/>
    </source>
</evidence>
<dbReference type="EMBL" id="MT143016">
    <property type="protein sequence ID" value="QJA91819.1"/>
    <property type="molecule type" value="Genomic_DNA"/>
</dbReference>
<dbReference type="SUPFAM" id="SSF52540">
    <property type="entry name" value="P-loop containing nucleoside triphosphate hydrolases"/>
    <property type="match status" value="1"/>
</dbReference>
<dbReference type="SMART" id="SM00491">
    <property type="entry name" value="HELICc2"/>
    <property type="match status" value="1"/>
</dbReference>
<dbReference type="InterPro" id="IPR045028">
    <property type="entry name" value="DinG/Rad3-like"/>
</dbReference>
<dbReference type="PANTHER" id="PTHR11472">
    <property type="entry name" value="DNA REPAIR DEAD HELICASE RAD3/XP-D SUBFAMILY MEMBER"/>
    <property type="match status" value="1"/>
</dbReference>
<keyword evidence="2" id="KW-0547">Nucleotide-binding</keyword>
<sequence length="531" mass="60293">MTATPADYKLPHNSWYPNQLESIEAVRASTKPIVMLELPPGGGKSSLSLAIINSSLSEKHSAVVTHTKQLQDQYIRTFPDMGLVMGRNNFRCIIHDSMNCAEGPCSAGWKCEYVWSCPYHKQKAAAAEKKATIHNFAYWITEVNNVGVFSKLDWLILDEAQLVESGLKNHVSISLYQPVLHDLGIRPLYDEAPVEEWAEWADDNSTAVGQQVQKLQVDLEKYDIADADPTKLREIARKRRTLEELVQLSKIDDAWLSEVSNHPRYGKRFNFRPALVNTLGMKYIFRHAERVLMMSATILGIEPPCASLGIDPASVDFIQMPHSFPVENRLVYYRPSVKVKRGMPDSDIQQLVSDIDQVLFKYRGVKGLIHTSSYKLAKEIIARSKYAERLVSHNSSDRLESLDKFKVSTRDLVMVSPSMTTGVNLVEDECRFIIFAKIAFPDLGDKQIVKRMELPDGKEWYYWNTACTIVQASGRGVRSPTDHADTVLLDKNWDWFKHAARKFLPKWFMAAVRNGGQETAEETLKRVLATR</sequence>
<dbReference type="GO" id="GO:0006139">
    <property type="term" value="P:nucleobase-containing compound metabolic process"/>
    <property type="evidence" value="ECO:0007669"/>
    <property type="project" value="InterPro"/>
</dbReference>